<comment type="caution">
    <text evidence="1">The sequence shown here is derived from an EMBL/GenBank/DDBJ whole genome shotgun (WGS) entry which is preliminary data.</text>
</comment>
<name>A0ABS7D6K4_9BACL</name>
<keyword evidence="2" id="KW-1185">Reference proteome</keyword>
<dbReference type="Pfam" id="PF00756">
    <property type="entry name" value="Esterase"/>
    <property type="match status" value="1"/>
</dbReference>
<dbReference type="Proteomes" id="UP000812277">
    <property type="component" value="Unassembled WGS sequence"/>
</dbReference>
<dbReference type="PROSITE" id="PS51257">
    <property type="entry name" value="PROKAR_LIPOPROTEIN"/>
    <property type="match status" value="1"/>
</dbReference>
<dbReference type="InterPro" id="IPR029058">
    <property type="entry name" value="AB_hydrolase_fold"/>
</dbReference>
<evidence type="ECO:0000313" key="2">
    <source>
        <dbReference type="Proteomes" id="UP000812277"/>
    </source>
</evidence>
<dbReference type="InterPro" id="IPR000801">
    <property type="entry name" value="Esterase-like"/>
</dbReference>
<dbReference type="PANTHER" id="PTHR48098">
    <property type="entry name" value="ENTEROCHELIN ESTERASE-RELATED"/>
    <property type="match status" value="1"/>
</dbReference>
<sequence length="309" mass="34630">MIKPTCSIHARGTVRSIVAMLLILLMILTTLTACAIAGNSSGSAPLSQSELRKLTFHSDALDKEMNMNVYLPKGYSDDKKYRVLYFLHGYTSNPDVELAAHRLVMLDEWIEQGEIEPLVIIAPNYNNSLAMNTAPKANFFPSAHPKEALYEGMYEDYLIKDVIGYVEENFSVENNREGRVIGGISMGGFSALHLSFKYPDLFSRVGAHSPAFLQSDKLDPIVQKWLYPTPEAKAQNEPVSLAAGADLKGLQIYIDSGKQDFVFEASEYLYTILNNHGASVQFHSENGDHNGEYWDGQFKNYMMFYSPKK</sequence>
<dbReference type="EMBL" id="JAHZIJ010000007">
    <property type="protein sequence ID" value="MBW7475466.1"/>
    <property type="molecule type" value="Genomic_DNA"/>
</dbReference>
<dbReference type="RefSeq" id="WP_219872708.1">
    <property type="nucleotide sequence ID" value="NZ_JAHZIJ010000007.1"/>
</dbReference>
<organism evidence="1 2">
    <name type="scientific">Paenibacillus oenotherae</name>
    <dbReference type="NCBI Taxonomy" id="1435645"/>
    <lineage>
        <taxon>Bacteria</taxon>
        <taxon>Bacillati</taxon>
        <taxon>Bacillota</taxon>
        <taxon>Bacilli</taxon>
        <taxon>Bacillales</taxon>
        <taxon>Paenibacillaceae</taxon>
        <taxon>Paenibacillus</taxon>
    </lineage>
</organism>
<reference evidence="1 2" key="1">
    <citation type="submission" date="2021-07" db="EMBL/GenBank/DDBJ databases">
        <title>Paenibacillus radiodurans sp. nov., isolated from the southeastern edge of Tengger Desert.</title>
        <authorList>
            <person name="Zhang G."/>
        </authorList>
    </citation>
    <scope>NUCLEOTIDE SEQUENCE [LARGE SCALE GENOMIC DNA]</scope>
    <source>
        <strain evidence="1 2">DT7-4</strain>
    </source>
</reference>
<dbReference type="SUPFAM" id="SSF53474">
    <property type="entry name" value="alpha/beta-Hydrolases"/>
    <property type="match status" value="1"/>
</dbReference>
<dbReference type="InterPro" id="IPR050583">
    <property type="entry name" value="Mycobacterial_A85_antigen"/>
</dbReference>
<protein>
    <submittedName>
        <fullName evidence="1">Esterase family protein</fullName>
    </submittedName>
</protein>
<accession>A0ABS7D6K4</accession>
<evidence type="ECO:0000313" key="1">
    <source>
        <dbReference type="EMBL" id="MBW7475466.1"/>
    </source>
</evidence>
<proteinExistence type="predicted"/>
<gene>
    <name evidence="1" type="ORF">K0T92_11965</name>
</gene>
<dbReference type="Gene3D" id="3.40.50.1820">
    <property type="entry name" value="alpha/beta hydrolase"/>
    <property type="match status" value="1"/>
</dbReference>